<evidence type="ECO:0000313" key="2">
    <source>
        <dbReference type="Proteomes" id="UP000651738"/>
    </source>
</evidence>
<proteinExistence type="predicted"/>
<protein>
    <submittedName>
        <fullName evidence="1">Uncharacterized protein</fullName>
    </submittedName>
</protein>
<organism evidence="1 2">
    <name type="scientific">Bisbaumannia pacifica</name>
    <dbReference type="NCBI Taxonomy" id="77098"/>
    <lineage>
        <taxon>Bacteria</taxon>
        <taxon>Pseudomonadati</taxon>
        <taxon>Pseudomonadota</taxon>
        <taxon>Gammaproteobacteria</taxon>
        <taxon>Oceanospirillales</taxon>
        <taxon>Halomonadaceae</taxon>
        <taxon>Bisbaumannia</taxon>
    </lineage>
</organism>
<name>A0ABD4KZR5_9GAMM</name>
<dbReference type="AlphaFoldDB" id="A0ABD4KZR5"/>
<dbReference type="EMBL" id="JAEDAF010000001">
    <property type="protein sequence ID" value="MBH8578808.1"/>
    <property type="molecule type" value="Genomic_DNA"/>
</dbReference>
<dbReference type="RefSeq" id="WP_198056830.1">
    <property type="nucleotide sequence ID" value="NZ_JAEDAF010000001.1"/>
</dbReference>
<accession>A0ABD4KZR5</accession>
<evidence type="ECO:0000313" key="1">
    <source>
        <dbReference type="EMBL" id="MBH8578808.1"/>
    </source>
</evidence>
<dbReference type="Proteomes" id="UP000651738">
    <property type="component" value="Unassembled WGS sequence"/>
</dbReference>
<sequence length="153" mass="17166">MNSLSVVACRIEAGARLLQCTRWMQERDHHPITDMTVRSLSLYVEAIRAAERRRGGEPWLVSEDLQEDIAVALPGERLKDMPADWLLDSYVTCHLSSVVSAVRVIASVYIEDDGNYANQLLGDALFECLHWIEVARHHLISLIEPDAAWVAAA</sequence>
<reference evidence="1 2" key="1">
    <citation type="submission" date="2020-12" db="EMBL/GenBank/DDBJ databases">
        <title>Draft genome sequence of Halomonas pacifica strain CARE-V15.</title>
        <authorList>
            <person name="Vignesh N."/>
            <person name="Thabitha A."/>
            <person name="Saravanan R."/>
            <person name="Manigandan V."/>
        </authorList>
    </citation>
    <scope>NUCLEOTIDE SEQUENCE [LARGE SCALE GENOMIC DNA]</scope>
    <source>
        <strain evidence="1 2">CARE-V15</strain>
    </source>
</reference>
<gene>
    <name evidence="1" type="ORF">I7V36_01765</name>
</gene>
<comment type="caution">
    <text evidence="1">The sequence shown here is derived from an EMBL/GenBank/DDBJ whole genome shotgun (WGS) entry which is preliminary data.</text>
</comment>